<sequence>MVSLDEPQQKSSACLARNSENAAWSCFPRRKLRWTFTQNMRPNGTDVSIEPKGNSAKLMYGAQSPSIGPLTLIPGSDPELPEHGPAYYFSALYNRTVILTEKQIGSPAIDQESISPDNTTINIGDSVYECFFNHSRLEGYIFINKQSQVHNESMPDRQAMLPFLPFALKLVERRSPNTPQPYCLRMQMRGNGDLKYIGADGDHEGVMRLTETHAELKPARREEDRYVQRKKQASTQACCRCQYMLN</sequence>
<comment type="caution">
    <text evidence="2">The sequence shown here is derived from an EMBL/GenBank/DDBJ whole genome shotgun (WGS) entry which is preliminary data.</text>
</comment>
<dbReference type="Pfam" id="PF25130">
    <property type="entry name" value="DUF7820"/>
    <property type="match status" value="1"/>
</dbReference>
<dbReference type="EMBL" id="ML986628">
    <property type="protein sequence ID" value="KAF2263262.1"/>
    <property type="molecule type" value="Genomic_DNA"/>
</dbReference>
<dbReference type="InterPro" id="IPR056722">
    <property type="entry name" value="DUF7820"/>
</dbReference>
<keyword evidence="3" id="KW-1185">Reference proteome</keyword>
<feature type="domain" description="DUF7820" evidence="1">
    <location>
        <begin position="3"/>
        <end position="154"/>
    </location>
</feature>
<evidence type="ECO:0000313" key="3">
    <source>
        <dbReference type="Proteomes" id="UP000800093"/>
    </source>
</evidence>
<organism evidence="2 3">
    <name type="scientific">Lojkania enalia</name>
    <dbReference type="NCBI Taxonomy" id="147567"/>
    <lineage>
        <taxon>Eukaryota</taxon>
        <taxon>Fungi</taxon>
        <taxon>Dikarya</taxon>
        <taxon>Ascomycota</taxon>
        <taxon>Pezizomycotina</taxon>
        <taxon>Dothideomycetes</taxon>
        <taxon>Pleosporomycetidae</taxon>
        <taxon>Pleosporales</taxon>
        <taxon>Pleosporales incertae sedis</taxon>
        <taxon>Lojkania</taxon>
    </lineage>
</organism>
<name>A0A9P4N2B3_9PLEO</name>
<dbReference type="Proteomes" id="UP000800093">
    <property type="component" value="Unassembled WGS sequence"/>
</dbReference>
<dbReference type="PANTHER" id="PTHR42078">
    <property type="entry name" value="GLUCAN 1, 4-ALPHA-GLUCOSIDASE"/>
    <property type="match status" value="1"/>
</dbReference>
<dbReference type="AlphaFoldDB" id="A0A9P4N2B3"/>
<evidence type="ECO:0000259" key="1">
    <source>
        <dbReference type="Pfam" id="PF25130"/>
    </source>
</evidence>
<proteinExistence type="predicted"/>
<dbReference type="PANTHER" id="PTHR42078:SF1">
    <property type="entry name" value="GLUCAN 1, 4-ALPHA-GLUCOSIDASE"/>
    <property type="match status" value="1"/>
</dbReference>
<dbReference type="OrthoDB" id="5384459at2759"/>
<protein>
    <recommendedName>
        <fullName evidence="1">DUF7820 domain-containing protein</fullName>
    </recommendedName>
</protein>
<evidence type="ECO:0000313" key="2">
    <source>
        <dbReference type="EMBL" id="KAF2263262.1"/>
    </source>
</evidence>
<reference evidence="3" key="1">
    <citation type="journal article" date="2020" name="Stud. Mycol.">
        <title>101 Dothideomycetes genomes: A test case for predicting lifestyles and emergence of pathogens.</title>
        <authorList>
            <person name="Haridas S."/>
            <person name="Albert R."/>
            <person name="Binder M."/>
            <person name="Bloem J."/>
            <person name="LaButti K."/>
            <person name="Salamov A."/>
            <person name="Andreopoulos B."/>
            <person name="Baker S."/>
            <person name="Barry K."/>
            <person name="Bills G."/>
            <person name="Bluhm B."/>
            <person name="Cannon C."/>
            <person name="Castanera R."/>
            <person name="Culley D."/>
            <person name="Daum C."/>
            <person name="Ezra D."/>
            <person name="Gonzalez J."/>
            <person name="Henrissat B."/>
            <person name="Kuo A."/>
            <person name="Liang C."/>
            <person name="Lipzen A."/>
            <person name="Lutzoni F."/>
            <person name="Magnuson J."/>
            <person name="Mondo S."/>
            <person name="Nolan M."/>
            <person name="Ohm R."/>
            <person name="Pangilinan J."/>
            <person name="Park H.-J."/>
            <person name="Ramirez L."/>
            <person name="Alfaro M."/>
            <person name="Sun H."/>
            <person name="Tritt A."/>
            <person name="Yoshinaga Y."/>
            <person name="Zwiers L.-H."/>
            <person name="Turgeon B."/>
            <person name="Goodwin S."/>
            <person name="Spatafora J."/>
            <person name="Crous P."/>
            <person name="Grigoriev I."/>
        </authorList>
    </citation>
    <scope>NUCLEOTIDE SEQUENCE [LARGE SCALE GENOMIC DNA]</scope>
    <source>
        <strain evidence="3">CBS 304.66</strain>
    </source>
</reference>
<gene>
    <name evidence="2" type="ORF">CC78DRAFT_285561</name>
</gene>
<accession>A0A9P4N2B3</accession>